<dbReference type="InterPro" id="IPR002645">
    <property type="entry name" value="STAS_dom"/>
</dbReference>
<dbReference type="Gene3D" id="3.30.750.24">
    <property type="entry name" value="STAS domain"/>
    <property type="match status" value="1"/>
</dbReference>
<evidence type="ECO:0000313" key="4">
    <source>
        <dbReference type="Proteomes" id="UP000017170"/>
    </source>
</evidence>
<reference evidence="3 4" key="1">
    <citation type="journal article" date="2013" name="Genome Announc.">
        <title>Genome Sequence of the Extreme Obligate Alkaliphile Bacillus marmarensis Strain DSM 21297.</title>
        <authorList>
            <person name="Wernick D.G."/>
            <person name="Choi K.Y."/>
            <person name="Tat C.A."/>
            <person name="Lafontaine Rivera J.G."/>
            <person name="Liao J.C."/>
        </authorList>
    </citation>
    <scope>NUCLEOTIDE SEQUENCE [LARGE SCALE GENOMIC DNA]</scope>
    <source>
        <strain evidence="3 4">DSM 21297</strain>
    </source>
</reference>
<dbReference type="RefSeq" id="WP_022628712.1">
    <property type="nucleotide sequence ID" value="NZ_ATAE01000034.1"/>
</dbReference>
<evidence type="ECO:0000259" key="2">
    <source>
        <dbReference type="PROSITE" id="PS50801"/>
    </source>
</evidence>
<dbReference type="PANTHER" id="PTHR33745">
    <property type="entry name" value="RSBT ANTAGONIST PROTEIN RSBS-RELATED"/>
    <property type="match status" value="1"/>
</dbReference>
<dbReference type="PROSITE" id="PS50801">
    <property type="entry name" value="STAS"/>
    <property type="match status" value="1"/>
</dbReference>
<name>U6SMF4_9BACI</name>
<sequence>MVNELRSKNHEYVEQIIQLFIHDECEFYNAFKAWSEELAKDVKHLDTPLHYVIREFFSTKKVLLSYIKKYALLNKDKVDFDDIFSWTEIVIKFVNISVTIFIEAYHQNTTKRFLAQEEVINELSSPLIPLQNQTALLPLVGKIDSARGKVILEKTLNQCAAKEISTLFVDLSGVLTIDELVAEQLYHLIESLRLTGVETILSGIRPEIAQMSIKLGLRFNRLTTASSLAKALSSTTKSNDDKERTLL</sequence>
<keyword evidence="1" id="KW-0597">Phosphoprotein</keyword>
<dbReference type="SUPFAM" id="SSF52091">
    <property type="entry name" value="SpoIIaa-like"/>
    <property type="match status" value="1"/>
</dbReference>
<dbReference type="InterPro" id="IPR036513">
    <property type="entry name" value="STAS_dom_sf"/>
</dbReference>
<dbReference type="EMBL" id="ATAE01000034">
    <property type="protein sequence ID" value="ERN52562.1"/>
    <property type="molecule type" value="Genomic_DNA"/>
</dbReference>
<comment type="caution">
    <text evidence="3">The sequence shown here is derived from an EMBL/GenBank/DDBJ whole genome shotgun (WGS) entry which is preliminary data.</text>
</comment>
<accession>U6SMF4</accession>
<dbReference type="PANTHER" id="PTHR33745:SF3">
    <property type="entry name" value="RSBT CO-ANTAGONIST PROTEIN RSBRC"/>
    <property type="match status" value="1"/>
</dbReference>
<dbReference type="InterPro" id="IPR051932">
    <property type="entry name" value="Bact_StressResp_Reg"/>
</dbReference>
<evidence type="ECO:0000313" key="3">
    <source>
        <dbReference type="EMBL" id="ERN52562.1"/>
    </source>
</evidence>
<protein>
    <recommendedName>
        <fullName evidence="2">STAS domain-containing protein</fullName>
    </recommendedName>
</protein>
<dbReference type="AlphaFoldDB" id="U6SMF4"/>
<organism evidence="3 4">
    <name type="scientific">Alkalihalophilus marmarensis DSM 21297</name>
    <dbReference type="NCBI Taxonomy" id="1188261"/>
    <lineage>
        <taxon>Bacteria</taxon>
        <taxon>Bacillati</taxon>
        <taxon>Bacillota</taxon>
        <taxon>Bacilli</taxon>
        <taxon>Bacillales</taxon>
        <taxon>Bacillaceae</taxon>
        <taxon>Alkalihalophilus</taxon>
    </lineage>
</organism>
<dbReference type="Proteomes" id="UP000017170">
    <property type="component" value="Unassembled WGS sequence"/>
</dbReference>
<evidence type="ECO:0000256" key="1">
    <source>
        <dbReference type="ARBA" id="ARBA00022553"/>
    </source>
</evidence>
<gene>
    <name evidence="3" type="ORF">A33I_00490</name>
</gene>
<keyword evidence="4" id="KW-1185">Reference proteome</keyword>
<feature type="domain" description="STAS" evidence="2">
    <location>
        <begin position="124"/>
        <end position="235"/>
    </location>
</feature>
<dbReference type="PATRIC" id="fig|1188261.3.peg.2538"/>
<dbReference type="Pfam" id="PF01740">
    <property type="entry name" value="STAS"/>
    <property type="match status" value="1"/>
</dbReference>
<proteinExistence type="predicted"/>
<dbReference type="CDD" id="cd07041">
    <property type="entry name" value="STAS_RsbR_RsbS_like"/>
    <property type="match status" value="1"/>
</dbReference>